<protein>
    <submittedName>
        <fullName evidence="1">Uncharacterized protein</fullName>
    </submittedName>
</protein>
<comment type="caution">
    <text evidence="1">The sequence shown here is derived from an EMBL/GenBank/DDBJ whole genome shotgun (WGS) entry which is preliminary data.</text>
</comment>
<evidence type="ECO:0000313" key="2">
    <source>
        <dbReference type="Proteomes" id="UP001215280"/>
    </source>
</evidence>
<keyword evidence="2" id="KW-1185">Reference proteome</keyword>
<gene>
    <name evidence="1" type="ORF">DFH07DRAFT_773414</name>
</gene>
<accession>A0AAD7NDK5</accession>
<evidence type="ECO:0000313" key="1">
    <source>
        <dbReference type="EMBL" id="KAJ7755299.1"/>
    </source>
</evidence>
<proteinExistence type="predicted"/>
<name>A0AAD7NDK5_9AGAR</name>
<dbReference type="AlphaFoldDB" id="A0AAD7NDK5"/>
<reference evidence="1" key="1">
    <citation type="submission" date="2023-03" db="EMBL/GenBank/DDBJ databases">
        <title>Massive genome expansion in bonnet fungi (Mycena s.s.) driven by repeated elements and novel gene families across ecological guilds.</title>
        <authorList>
            <consortium name="Lawrence Berkeley National Laboratory"/>
            <person name="Harder C.B."/>
            <person name="Miyauchi S."/>
            <person name="Viragh M."/>
            <person name="Kuo A."/>
            <person name="Thoen E."/>
            <person name="Andreopoulos B."/>
            <person name="Lu D."/>
            <person name="Skrede I."/>
            <person name="Drula E."/>
            <person name="Henrissat B."/>
            <person name="Morin E."/>
            <person name="Kohler A."/>
            <person name="Barry K."/>
            <person name="LaButti K."/>
            <person name="Morin E."/>
            <person name="Salamov A."/>
            <person name="Lipzen A."/>
            <person name="Mereny Z."/>
            <person name="Hegedus B."/>
            <person name="Baldrian P."/>
            <person name="Stursova M."/>
            <person name="Weitz H."/>
            <person name="Taylor A."/>
            <person name="Grigoriev I.V."/>
            <person name="Nagy L.G."/>
            <person name="Martin F."/>
            <person name="Kauserud H."/>
        </authorList>
    </citation>
    <scope>NUCLEOTIDE SEQUENCE</scope>
    <source>
        <strain evidence="1">CBHHK188m</strain>
    </source>
</reference>
<dbReference type="Proteomes" id="UP001215280">
    <property type="component" value="Unassembled WGS sequence"/>
</dbReference>
<dbReference type="EMBL" id="JARJLG010000064">
    <property type="protein sequence ID" value="KAJ7755299.1"/>
    <property type="molecule type" value="Genomic_DNA"/>
</dbReference>
<organism evidence="1 2">
    <name type="scientific">Mycena maculata</name>
    <dbReference type="NCBI Taxonomy" id="230809"/>
    <lineage>
        <taxon>Eukaryota</taxon>
        <taxon>Fungi</taxon>
        <taxon>Dikarya</taxon>
        <taxon>Basidiomycota</taxon>
        <taxon>Agaricomycotina</taxon>
        <taxon>Agaricomycetes</taxon>
        <taxon>Agaricomycetidae</taxon>
        <taxon>Agaricales</taxon>
        <taxon>Marasmiineae</taxon>
        <taxon>Mycenaceae</taxon>
        <taxon>Mycena</taxon>
    </lineage>
</organism>
<sequence>MQDSEVWKTIKGPDGKSFFLEGDCDKEIQLGTTISLDWFGRKTSSYGPSHLSGAMSFTIQNFENVLKYRADHLILCSMPPGPTEPMSEQLQAYLKLIVDDLIMLYDEGIIIKPPEHPDVILTIIATIFLFGHR</sequence>